<dbReference type="OrthoDB" id="4534407at2"/>
<dbReference type="InterPro" id="IPR051448">
    <property type="entry name" value="CdaR-like_regulators"/>
</dbReference>
<dbReference type="Gene3D" id="1.10.10.2840">
    <property type="entry name" value="PucR C-terminal helix-turn-helix domain"/>
    <property type="match status" value="1"/>
</dbReference>
<reference evidence="2 3" key="1">
    <citation type="submission" date="2018-06" db="EMBL/GenBank/DDBJ databases">
        <title>Sphaerisporangium craniellae sp. nov., isolated from a marine sponge in the South China Sea.</title>
        <authorList>
            <person name="Li L."/>
        </authorList>
    </citation>
    <scope>NUCLEOTIDE SEQUENCE [LARGE SCALE GENOMIC DNA]</scope>
    <source>
        <strain evidence="2 3">LHW63015</strain>
    </source>
</reference>
<dbReference type="RefSeq" id="WP_113982771.1">
    <property type="nucleotide sequence ID" value="NZ_QMEY01000010.1"/>
</dbReference>
<dbReference type="AlphaFoldDB" id="A0A366LUP2"/>
<dbReference type="PANTHER" id="PTHR33744:SF1">
    <property type="entry name" value="DNA-BINDING TRANSCRIPTIONAL ACTIVATOR ADER"/>
    <property type="match status" value="1"/>
</dbReference>
<dbReference type="PANTHER" id="PTHR33744">
    <property type="entry name" value="CARBOHYDRATE DIACID REGULATOR"/>
    <property type="match status" value="1"/>
</dbReference>
<dbReference type="Proteomes" id="UP000253303">
    <property type="component" value="Unassembled WGS sequence"/>
</dbReference>
<dbReference type="SUPFAM" id="SSF55781">
    <property type="entry name" value="GAF domain-like"/>
    <property type="match status" value="1"/>
</dbReference>
<organism evidence="2 3">
    <name type="scientific">Spongiactinospora rosea</name>
    <dbReference type="NCBI Taxonomy" id="2248750"/>
    <lineage>
        <taxon>Bacteria</taxon>
        <taxon>Bacillati</taxon>
        <taxon>Actinomycetota</taxon>
        <taxon>Actinomycetes</taxon>
        <taxon>Streptosporangiales</taxon>
        <taxon>Streptosporangiaceae</taxon>
        <taxon>Spongiactinospora</taxon>
    </lineage>
</organism>
<accession>A0A366LUP2</accession>
<dbReference type="EMBL" id="QMEY01000010">
    <property type="protein sequence ID" value="RBQ17675.1"/>
    <property type="molecule type" value="Genomic_DNA"/>
</dbReference>
<proteinExistence type="predicted"/>
<comment type="caution">
    <text evidence="2">The sequence shown here is derived from an EMBL/GenBank/DDBJ whole genome shotgun (WGS) entry which is preliminary data.</text>
</comment>
<dbReference type="InterPro" id="IPR042070">
    <property type="entry name" value="PucR_C-HTH_sf"/>
</dbReference>
<sequence>MSEIQQVVDRLARAIGRAVSIDDERLRLQYHSPHQGSLDQARIASILHRSVPAEVVEYVRSLGLHNATGAVRVPAKPEFGAHGRICVPIRHLSAMRGYLWIIDRDGSITPDELAQATGAAERIALLLHREQVAQEGERTRERELLRDLFAADQESRESAAARLAVRGGQWWTVLVARPAAPAVPLTGLTSAFDAELVALRNRPGLAGALHLVHADHVVLVVVRPVKPPGDDVRAMAAAFRDAVRSAYQRGTNRADGGEPIIVGAGDPHERGVDALASYEQALMACRVAEADAEVGDTAVWDECGIYRTLLGIEPAALRPERLDPAVRRLLAHDADGVLAATVERYLDSGARIKATAERLNLHRTTLYYRIHRTEEITGLDLPNATDRLLLHLNLKLARLLTHDPRR</sequence>
<evidence type="ECO:0000313" key="2">
    <source>
        <dbReference type="EMBL" id="RBQ17675.1"/>
    </source>
</evidence>
<feature type="domain" description="PucR C-terminal helix-turn-helix" evidence="1">
    <location>
        <begin position="338"/>
        <end position="395"/>
    </location>
</feature>
<evidence type="ECO:0000259" key="1">
    <source>
        <dbReference type="Pfam" id="PF13556"/>
    </source>
</evidence>
<name>A0A366LUP2_9ACTN</name>
<evidence type="ECO:0000313" key="3">
    <source>
        <dbReference type="Proteomes" id="UP000253303"/>
    </source>
</evidence>
<gene>
    <name evidence="2" type="ORF">DP939_22645</name>
</gene>
<keyword evidence="3" id="KW-1185">Reference proteome</keyword>
<dbReference type="InterPro" id="IPR025736">
    <property type="entry name" value="PucR_C-HTH_dom"/>
</dbReference>
<dbReference type="Pfam" id="PF13556">
    <property type="entry name" value="HTH_30"/>
    <property type="match status" value="1"/>
</dbReference>
<protein>
    <recommendedName>
        <fullName evidence="1">PucR C-terminal helix-turn-helix domain-containing protein</fullName>
    </recommendedName>
</protein>